<dbReference type="Pfam" id="PF03141">
    <property type="entry name" value="Methyltransf_29"/>
    <property type="match status" value="1"/>
</dbReference>
<feature type="region of interest" description="Disordered" evidence="12">
    <location>
        <begin position="63"/>
        <end position="222"/>
    </location>
</feature>
<dbReference type="EC" id="2.1.1.-" evidence="11"/>
<dbReference type="FunFam" id="3.40.50.150:FF:000258">
    <property type="entry name" value="Probable methyltransferase PMT28"/>
    <property type="match status" value="1"/>
</dbReference>
<proteinExistence type="inferred from homology"/>
<evidence type="ECO:0000256" key="3">
    <source>
        <dbReference type="ARBA" id="ARBA00022603"/>
    </source>
</evidence>
<comment type="similarity">
    <text evidence="2 11">Belongs to the methyltransferase superfamily.</text>
</comment>
<feature type="compositionally biased region" description="Acidic residues" evidence="12">
    <location>
        <begin position="163"/>
        <end position="183"/>
    </location>
</feature>
<dbReference type="GO" id="GO:0032259">
    <property type="term" value="P:methylation"/>
    <property type="evidence" value="ECO:0007669"/>
    <property type="project" value="UniProtKB-KW"/>
</dbReference>
<keyword evidence="3 11" id="KW-0489">Methyltransferase</keyword>
<dbReference type="GO" id="GO:0016020">
    <property type="term" value="C:membrane"/>
    <property type="evidence" value="ECO:0007669"/>
    <property type="project" value="UniProtKB-SubCell"/>
</dbReference>
<keyword evidence="5 11" id="KW-0812">Transmembrane</keyword>
<evidence type="ECO:0000256" key="9">
    <source>
        <dbReference type="ARBA" id="ARBA00023180"/>
    </source>
</evidence>
<keyword evidence="8 11" id="KW-0472">Membrane</keyword>
<protein>
    <recommendedName>
        <fullName evidence="11">Methyltransferase</fullName>
        <ecNumber evidence="11">2.1.1.-</ecNumber>
    </recommendedName>
</protein>
<feature type="transmembrane region" description="Helical" evidence="11">
    <location>
        <begin position="23"/>
        <end position="44"/>
    </location>
</feature>
<evidence type="ECO:0000256" key="1">
    <source>
        <dbReference type="ARBA" id="ARBA00004606"/>
    </source>
</evidence>
<dbReference type="PANTHER" id="PTHR10108">
    <property type="entry name" value="SAM-DEPENDENT METHYLTRANSFERASE"/>
    <property type="match status" value="1"/>
</dbReference>
<feature type="compositionally biased region" description="Polar residues" evidence="12">
    <location>
        <begin position="66"/>
        <end position="75"/>
    </location>
</feature>
<evidence type="ECO:0000256" key="2">
    <source>
        <dbReference type="ARBA" id="ARBA00008361"/>
    </source>
</evidence>
<evidence type="ECO:0000256" key="10">
    <source>
        <dbReference type="ARBA" id="ARBA00037847"/>
    </source>
</evidence>
<dbReference type="Gene3D" id="3.40.50.150">
    <property type="entry name" value="Vaccinia Virus protein VP39"/>
    <property type="match status" value="1"/>
</dbReference>
<reference evidence="13" key="1">
    <citation type="submission" date="2016-07" db="EMBL/GenBank/DDBJ databases">
        <title>De novo transcriptome assembly of four accessions of the metal hyperaccumulator plant Noccaea caerulescens.</title>
        <authorList>
            <person name="Blande D."/>
            <person name="Halimaa P."/>
            <person name="Tervahauta A.I."/>
            <person name="Aarts M.G."/>
            <person name="Karenlampi S.O."/>
        </authorList>
    </citation>
    <scope>NUCLEOTIDE SEQUENCE</scope>
</reference>
<name>A0A1J3HF34_NOCCA</name>
<feature type="compositionally biased region" description="Basic residues" evidence="12">
    <location>
        <begin position="108"/>
        <end position="127"/>
    </location>
</feature>
<dbReference type="GO" id="GO:0008168">
    <property type="term" value="F:methyltransferase activity"/>
    <property type="evidence" value="ECO:0007669"/>
    <property type="project" value="UniProtKB-UniRule"/>
</dbReference>
<keyword evidence="6 11" id="KW-0735">Signal-anchor</keyword>
<keyword evidence="4 11" id="KW-0808">Transferase</keyword>
<sequence length="734" mass="83633">MTERKREMGIAHFARRIKQPRGIWVKMVFIVVLGLCFVFFWSFVSSSASSFIVQRESFDDIAEPVSSRTKSAHNNELSESRKSHVKGNVESGSKSREGRKVGGSVHKHETKKKKEHVVVSHPHKKKDVPKPVIEEEEETVVKKDQEQVDAETDDSEPNKEDKEEGIESDGSEGETDGNGEGEGEGNGNGDDSSASANEEVEEKSEEATVNEASKKKKRKGPVFDPKAEYSWRLCNTRSKHNYMPCIDNDGLIGRLQSYRHRERSCPKKPVMCLVPLPHDGYDPPVSWPDSRSKIVYKNVAHPKLAAYIKKHNWVNETGEYLTFPQNQTAFNGNVLQYLEFIQEMVPDIEWGKNVRIVLDIGCSESSFVAALLDKDVLTVSLGLKDDLVDLAQVALERGFPTLVSALASRRLPFPSGVFDTIHCAACGIHWHSHGGRLLLEMNRILRPNGYFILSSHNEKIEDDEAMTALTASICWNILAHKTEEASEMGVRIYQKPESNAIYELRRKKNPPLCKEKENPDAAWYVPMKTCLHEIPSAIEQHGAEWPEEWPKRLETYPEWLTNKEKAIEDTNHWKAMVNKSYLTGLGIDWSHIRNVMDMTAIYGGFAASLVKQNVWVMNVVPVHSPDTLPFIYERGLFGIYHDWCEAFGTYPRSYDLLHADHLFSRLKNRCKQPVSIVVEMDRLTRPGGWVVVRDKVEILEPLEEILRSLHWEIRMTYAQDKEGMLCAQKTLWRP</sequence>
<dbReference type="CDD" id="cd02440">
    <property type="entry name" value="AdoMet_MTases"/>
    <property type="match status" value="1"/>
</dbReference>
<evidence type="ECO:0000256" key="7">
    <source>
        <dbReference type="ARBA" id="ARBA00022989"/>
    </source>
</evidence>
<dbReference type="GO" id="GO:0005768">
    <property type="term" value="C:endosome"/>
    <property type="evidence" value="ECO:0007669"/>
    <property type="project" value="TreeGrafter"/>
</dbReference>
<dbReference type="AlphaFoldDB" id="A0A1J3HF34"/>
<evidence type="ECO:0000256" key="6">
    <source>
        <dbReference type="ARBA" id="ARBA00022968"/>
    </source>
</evidence>
<evidence type="ECO:0000256" key="12">
    <source>
        <dbReference type="SAM" id="MobiDB-lite"/>
    </source>
</evidence>
<organism evidence="13">
    <name type="scientific">Noccaea caerulescens</name>
    <name type="common">Alpine penny-cress</name>
    <name type="synonym">Thlaspi caerulescens</name>
    <dbReference type="NCBI Taxonomy" id="107243"/>
    <lineage>
        <taxon>Eukaryota</taxon>
        <taxon>Viridiplantae</taxon>
        <taxon>Streptophyta</taxon>
        <taxon>Embryophyta</taxon>
        <taxon>Tracheophyta</taxon>
        <taxon>Spermatophyta</taxon>
        <taxon>Magnoliopsida</taxon>
        <taxon>eudicotyledons</taxon>
        <taxon>Gunneridae</taxon>
        <taxon>Pentapetalae</taxon>
        <taxon>rosids</taxon>
        <taxon>malvids</taxon>
        <taxon>Brassicales</taxon>
        <taxon>Brassicaceae</taxon>
        <taxon>Coluteocarpeae</taxon>
        <taxon>Noccaea</taxon>
    </lineage>
</organism>
<keyword evidence="7 11" id="KW-1133">Transmembrane helix</keyword>
<dbReference type="InterPro" id="IPR029063">
    <property type="entry name" value="SAM-dependent_MTases_sf"/>
</dbReference>
<gene>
    <name evidence="13" type="ORF">LE_TR9824_c0_g1_i1_g.33370</name>
</gene>
<accession>A0A1J3HF34</accession>
<keyword evidence="9 11" id="KW-0325">Glycoprotein</keyword>
<dbReference type="SUPFAM" id="SSF53335">
    <property type="entry name" value="S-adenosyl-L-methionine-dependent methyltransferases"/>
    <property type="match status" value="2"/>
</dbReference>
<dbReference type="InterPro" id="IPR004159">
    <property type="entry name" value="Put_SAM_MeTrfase"/>
</dbReference>
<evidence type="ECO:0000256" key="11">
    <source>
        <dbReference type="RuleBase" id="RU366043"/>
    </source>
</evidence>
<comment type="subcellular location">
    <subcellularLocation>
        <location evidence="10">Endomembrane system</location>
        <topology evidence="10">Single-pass membrane protein</topology>
    </subcellularLocation>
    <subcellularLocation>
        <location evidence="1 11">Membrane</location>
        <topology evidence="1 11">Single-pass type II membrane protein</topology>
    </subcellularLocation>
</comment>
<evidence type="ECO:0000256" key="5">
    <source>
        <dbReference type="ARBA" id="ARBA00022692"/>
    </source>
</evidence>
<dbReference type="EMBL" id="GEVL01010711">
    <property type="protein sequence ID" value="JAU66630.1"/>
    <property type="molecule type" value="Transcribed_RNA"/>
</dbReference>
<dbReference type="GO" id="GO:0005802">
    <property type="term" value="C:trans-Golgi network"/>
    <property type="evidence" value="ECO:0007669"/>
    <property type="project" value="TreeGrafter"/>
</dbReference>
<evidence type="ECO:0000256" key="4">
    <source>
        <dbReference type="ARBA" id="ARBA00022679"/>
    </source>
</evidence>
<evidence type="ECO:0000256" key="8">
    <source>
        <dbReference type="ARBA" id="ARBA00023136"/>
    </source>
</evidence>
<evidence type="ECO:0000313" key="13">
    <source>
        <dbReference type="EMBL" id="JAU66630.1"/>
    </source>
</evidence>
<dbReference type="PANTHER" id="PTHR10108:SF1102">
    <property type="entry name" value="METHYLTRANSFERASE PMT28-RELATED"/>
    <property type="match status" value="1"/>
</dbReference>
<feature type="compositionally biased region" description="Basic and acidic residues" evidence="12">
    <location>
        <begin position="128"/>
        <end position="146"/>
    </location>
</feature>